<evidence type="ECO:0000313" key="3">
    <source>
        <dbReference type="Proteomes" id="UP001500729"/>
    </source>
</evidence>
<proteinExistence type="predicted"/>
<feature type="region of interest" description="Disordered" evidence="1">
    <location>
        <begin position="60"/>
        <end position="82"/>
    </location>
</feature>
<comment type="caution">
    <text evidence="2">The sequence shown here is derived from an EMBL/GenBank/DDBJ whole genome shotgun (WGS) entry which is preliminary data.</text>
</comment>
<organism evidence="2 3">
    <name type="scientific">Saccharopolyspora erythraea</name>
    <name type="common">Streptomyces erythraeus</name>
    <dbReference type="NCBI Taxonomy" id="1836"/>
    <lineage>
        <taxon>Bacteria</taxon>
        <taxon>Bacillati</taxon>
        <taxon>Actinomycetota</taxon>
        <taxon>Actinomycetes</taxon>
        <taxon>Pseudonocardiales</taxon>
        <taxon>Pseudonocardiaceae</taxon>
        <taxon>Saccharopolyspora</taxon>
    </lineage>
</organism>
<accession>A0ABN1DYT3</accession>
<name>A0ABN1DYT3_SACER</name>
<keyword evidence="3" id="KW-1185">Reference proteome</keyword>
<sequence>MSDDQNIIGTVSSLVDEEHRLRTEAQQGRIASEEEQRRLADIEARLDQCWDLLRRRRARREIGDDPDAASPAPVAEVENYQQ</sequence>
<dbReference type="Proteomes" id="UP001500729">
    <property type="component" value="Unassembled WGS sequence"/>
</dbReference>
<dbReference type="Pfam" id="PF10944">
    <property type="entry name" value="DUF2630"/>
    <property type="match status" value="1"/>
</dbReference>
<protein>
    <submittedName>
        <fullName evidence="2">DUF2630 family protein</fullName>
    </submittedName>
</protein>
<dbReference type="EMBL" id="BAAAGS010000067">
    <property type="protein sequence ID" value="GAA0555642.1"/>
    <property type="molecule type" value="Genomic_DNA"/>
</dbReference>
<dbReference type="RefSeq" id="WP_009949398.1">
    <property type="nucleotide sequence ID" value="NZ_BAAAGS010000067.1"/>
</dbReference>
<gene>
    <name evidence="2" type="ORF">GCM10009533_61860</name>
</gene>
<reference evidence="2 3" key="1">
    <citation type="journal article" date="2019" name="Int. J. Syst. Evol. Microbiol.">
        <title>The Global Catalogue of Microorganisms (GCM) 10K type strain sequencing project: providing services to taxonomists for standard genome sequencing and annotation.</title>
        <authorList>
            <consortium name="The Broad Institute Genomics Platform"/>
            <consortium name="The Broad Institute Genome Sequencing Center for Infectious Disease"/>
            <person name="Wu L."/>
            <person name="Ma J."/>
        </authorList>
    </citation>
    <scope>NUCLEOTIDE SEQUENCE [LARGE SCALE GENOMIC DNA]</scope>
    <source>
        <strain evidence="2 3">JCM 10303</strain>
    </source>
</reference>
<evidence type="ECO:0000313" key="2">
    <source>
        <dbReference type="EMBL" id="GAA0555642.1"/>
    </source>
</evidence>
<dbReference type="InterPro" id="IPR020311">
    <property type="entry name" value="Uncharacterised_Rv0898c"/>
</dbReference>
<evidence type="ECO:0000256" key="1">
    <source>
        <dbReference type="SAM" id="MobiDB-lite"/>
    </source>
</evidence>